<accession>A0A6P0GG53</accession>
<dbReference type="RefSeq" id="WP_163476421.1">
    <property type="nucleotide sequence ID" value="NZ_JAAGWE010000014.1"/>
</dbReference>
<proteinExistence type="predicted"/>
<evidence type="ECO:0000259" key="1">
    <source>
        <dbReference type="PROSITE" id="PS50902"/>
    </source>
</evidence>
<comment type="caution">
    <text evidence="2">The sequence shown here is derived from an EMBL/GenBank/DDBJ whole genome shotgun (WGS) entry which is preliminary data.</text>
</comment>
<dbReference type="Gene3D" id="3.40.50.360">
    <property type="match status" value="1"/>
</dbReference>
<reference evidence="2 3" key="1">
    <citation type="submission" date="2019-12" db="EMBL/GenBank/DDBJ databases">
        <title>WGS of CPCC 203550 I12A-02606.</title>
        <authorList>
            <person name="Jiang Z."/>
        </authorList>
    </citation>
    <scope>NUCLEOTIDE SEQUENCE [LARGE SCALE GENOMIC DNA]</scope>
    <source>
        <strain evidence="2 3">I12A-02606</strain>
    </source>
</reference>
<evidence type="ECO:0000313" key="3">
    <source>
        <dbReference type="Proteomes" id="UP000471126"/>
    </source>
</evidence>
<dbReference type="InterPro" id="IPR008254">
    <property type="entry name" value="Flavodoxin/NO_synth"/>
</dbReference>
<dbReference type="AlphaFoldDB" id="A0A6P0GG53"/>
<gene>
    <name evidence="2" type="ORF">GCU54_09585</name>
</gene>
<dbReference type="GO" id="GO:0010181">
    <property type="term" value="F:FMN binding"/>
    <property type="evidence" value="ECO:0007669"/>
    <property type="project" value="InterPro"/>
</dbReference>
<name>A0A6P0GG53_9ACTN</name>
<dbReference type="PROSITE" id="PS50902">
    <property type="entry name" value="FLAVODOXIN_LIKE"/>
    <property type="match status" value="1"/>
</dbReference>
<dbReference type="Proteomes" id="UP000471126">
    <property type="component" value="Unassembled WGS sequence"/>
</dbReference>
<evidence type="ECO:0000313" key="2">
    <source>
        <dbReference type="EMBL" id="NEM06265.1"/>
    </source>
</evidence>
<sequence>MSRPRVLVTYASRHGSTRELAEALARELVESPTGRRADLFAAALPAESHPDPAAWDAVVLGSAVYAGRWLPPARDLATRCAGTLRRRPVWLFSSGPIGDPPYPPDEPEDAASLTALLAPRGHRVLPGRLDRSLLGFAERAVVTAMRAPVGDFRDWDGLREWAGEIATALAETPVTAPPGPSSGS</sequence>
<dbReference type="InterPro" id="IPR026816">
    <property type="entry name" value="Flavodoxin_dom"/>
</dbReference>
<dbReference type="InterPro" id="IPR029039">
    <property type="entry name" value="Flavoprotein-like_sf"/>
</dbReference>
<dbReference type="EMBL" id="JAAGWE010000014">
    <property type="protein sequence ID" value="NEM06265.1"/>
    <property type="molecule type" value="Genomic_DNA"/>
</dbReference>
<feature type="domain" description="Flavodoxin-like" evidence="1">
    <location>
        <begin position="6"/>
        <end position="166"/>
    </location>
</feature>
<protein>
    <recommendedName>
        <fullName evidence="1">Flavodoxin-like domain-containing protein</fullName>
    </recommendedName>
</protein>
<organism evidence="2 3">
    <name type="scientific">Geodermatophilus normandii</name>
    <dbReference type="NCBI Taxonomy" id="1137989"/>
    <lineage>
        <taxon>Bacteria</taxon>
        <taxon>Bacillati</taxon>
        <taxon>Actinomycetota</taxon>
        <taxon>Actinomycetes</taxon>
        <taxon>Geodermatophilales</taxon>
        <taxon>Geodermatophilaceae</taxon>
        <taxon>Geodermatophilus</taxon>
    </lineage>
</organism>
<dbReference type="Pfam" id="PF12724">
    <property type="entry name" value="Flavodoxin_5"/>
    <property type="match status" value="1"/>
</dbReference>
<dbReference type="SUPFAM" id="SSF52218">
    <property type="entry name" value="Flavoproteins"/>
    <property type="match status" value="1"/>
</dbReference>